<reference evidence="2 3" key="1">
    <citation type="submission" date="2019-09" db="EMBL/GenBank/DDBJ databases">
        <title>Bacillus ochoae sp. nov., Paenibacillus whitsoniae sp. nov., Paenibacillus spiritus sp. nov. Isolated from the Mars Exploration Rover during spacecraft assembly.</title>
        <authorList>
            <person name="Seuylemezian A."/>
            <person name="Vaishampayan P."/>
        </authorList>
    </citation>
    <scope>NUCLEOTIDE SEQUENCE [LARGE SCALE GENOMIC DNA]</scope>
    <source>
        <strain evidence="2 3">MER_111</strain>
    </source>
</reference>
<accession>A0A5J5GH09</accession>
<dbReference type="InterPro" id="IPR038692">
    <property type="entry name" value="Cthe_2751_sf"/>
</dbReference>
<dbReference type="Gene3D" id="1.25.40.750">
    <property type="entry name" value="Domain of unknown function DUF5071"/>
    <property type="match status" value="1"/>
</dbReference>
<name>A0A5J5GH09_9BACL</name>
<gene>
    <name evidence="2" type="ORF">F4V43_02890</name>
</gene>
<dbReference type="InterPro" id="IPR031837">
    <property type="entry name" value="DUF5071"/>
</dbReference>
<dbReference type="AlphaFoldDB" id="A0A5J5GH09"/>
<evidence type="ECO:0000313" key="3">
    <source>
        <dbReference type="Proteomes" id="UP000367750"/>
    </source>
</evidence>
<dbReference type="RefSeq" id="WP_150456741.1">
    <property type="nucleotide sequence ID" value="NZ_VYKK01000004.1"/>
</dbReference>
<dbReference type="Proteomes" id="UP000367750">
    <property type="component" value="Unassembled WGS sequence"/>
</dbReference>
<organism evidence="2 3">
    <name type="scientific">Paenibacillus spiritus</name>
    <dbReference type="NCBI Taxonomy" id="2496557"/>
    <lineage>
        <taxon>Bacteria</taxon>
        <taxon>Bacillati</taxon>
        <taxon>Bacillota</taxon>
        <taxon>Bacilli</taxon>
        <taxon>Bacillales</taxon>
        <taxon>Paenibacillaceae</taxon>
        <taxon>Paenibacillus</taxon>
    </lineage>
</organism>
<protein>
    <submittedName>
        <fullName evidence="2">DUF5071 domain-containing protein</fullName>
    </submittedName>
</protein>
<dbReference type="Pfam" id="PF16804">
    <property type="entry name" value="DUF5071"/>
    <property type="match status" value="1"/>
</dbReference>
<dbReference type="EMBL" id="VYKK01000004">
    <property type="protein sequence ID" value="KAA9007451.1"/>
    <property type="molecule type" value="Genomic_DNA"/>
</dbReference>
<sequence length="135" mass="15742">MDVRELIPKDKMDTDSVNKLKNLDVRLLRDLVPDLLEWTQDCNWPVARDIGELLLPLGHELIPYLREIFASDDDCWKYAILVELVKKLPMAVLAEMEPDLRRLAFHPTRGERDELAAEEAAEILAHMEKYDKFDI</sequence>
<evidence type="ECO:0000259" key="1">
    <source>
        <dbReference type="Pfam" id="PF16804"/>
    </source>
</evidence>
<feature type="domain" description="DUF5071" evidence="1">
    <location>
        <begin position="6"/>
        <end position="124"/>
    </location>
</feature>
<proteinExistence type="predicted"/>
<keyword evidence="3" id="KW-1185">Reference proteome</keyword>
<evidence type="ECO:0000313" key="2">
    <source>
        <dbReference type="EMBL" id="KAA9007451.1"/>
    </source>
</evidence>
<dbReference type="OrthoDB" id="1846249at2"/>
<comment type="caution">
    <text evidence="2">The sequence shown here is derived from an EMBL/GenBank/DDBJ whole genome shotgun (WGS) entry which is preliminary data.</text>
</comment>